<gene>
    <name evidence="6" type="ORF">POL25_15605</name>
</gene>
<evidence type="ECO:0000313" key="7">
    <source>
        <dbReference type="Proteomes" id="UP001221686"/>
    </source>
</evidence>
<evidence type="ECO:0000256" key="5">
    <source>
        <dbReference type="SAM" id="SignalP"/>
    </source>
</evidence>
<dbReference type="InterPro" id="IPR011936">
    <property type="entry name" value="Myxo_disulph_rpt"/>
</dbReference>
<dbReference type="SUPFAM" id="SSF56436">
    <property type="entry name" value="C-type lectin-like"/>
    <property type="match status" value="1"/>
</dbReference>
<evidence type="ECO:0000256" key="2">
    <source>
        <dbReference type="ARBA" id="ARBA00022737"/>
    </source>
</evidence>
<feature type="compositionally biased region" description="Low complexity" evidence="4">
    <location>
        <begin position="61"/>
        <end position="95"/>
    </location>
</feature>
<keyword evidence="7" id="KW-1185">Reference proteome</keyword>
<evidence type="ECO:0000256" key="4">
    <source>
        <dbReference type="SAM" id="MobiDB-lite"/>
    </source>
</evidence>
<keyword evidence="2" id="KW-0677">Repeat</keyword>
<keyword evidence="3" id="KW-1015">Disulfide bond</keyword>
<dbReference type="Proteomes" id="UP001221686">
    <property type="component" value="Unassembled WGS sequence"/>
</dbReference>
<dbReference type="RefSeq" id="WP_272086811.1">
    <property type="nucleotide sequence ID" value="NZ_JAQNDL010000001.1"/>
</dbReference>
<feature type="signal peptide" evidence="5">
    <location>
        <begin position="1"/>
        <end position="19"/>
    </location>
</feature>
<dbReference type="InterPro" id="IPR016186">
    <property type="entry name" value="C-type_lectin-like/link_sf"/>
</dbReference>
<feature type="region of interest" description="Disordered" evidence="4">
    <location>
        <begin position="28"/>
        <end position="96"/>
    </location>
</feature>
<organism evidence="6 7">
    <name type="scientific">Nannocystis bainbridge</name>
    <dbReference type="NCBI Taxonomy" id="2995303"/>
    <lineage>
        <taxon>Bacteria</taxon>
        <taxon>Pseudomonadati</taxon>
        <taxon>Myxococcota</taxon>
        <taxon>Polyangia</taxon>
        <taxon>Nannocystales</taxon>
        <taxon>Nannocystaceae</taxon>
        <taxon>Nannocystis</taxon>
    </lineage>
</organism>
<dbReference type="EMBL" id="JAQNDL010000001">
    <property type="protein sequence ID" value="MDC0718333.1"/>
    <property type="molecule type" value="Genomic_DNA"/>
</dbReference>
<protein>
    <submittedName>
        <fullName evidence="6">DUF4215 domain-containing protein</fullName>
    </submittedName>
</protein>
<feature type="compositionally biased region" description="Low complexity" evidence="4">
    <location>
        <begin position="28"/>
        <end position="50"/>
    </location>
</feature>
<name>A0ABT5DYV6_9BACT</name>
<reference evidence="6 7" key="1">
    <citation type="submission" date="2022-11" db="EMBL/GenBank/DDBJ databases">
        <title>Minimal conservation of predation-associated metabolite biosynthetic gene clusters underscores biosynthetic potential of Myxococcota including descriptions for ten novel species: Archangium lansinium sp. nov., Myxococcus landrumus sp. nov., Nannocystis bai.</title>
        <authorList>
            <person name="Ahearne A."/>
            <person name="Stevens C."/>
            <person name="Dowd S."/>
        </authorList>
    </citation>
    <scope>NUCLEOTIDE SEQUENCE [LARGE SCALE GENOMIC DNA]</scope>
    <source>
        <strain evidence="6 7">BB15-2</strain>
    </source>
</reference>
<dbReference type="Pfam" id="PF13948">
    <property type="entry name" value="DUF4215"/>
    <property type="match status" value="1"/>
</dbReference>
<accession>A0ABT5DYV6</accession>
<dbReference type="InterPro" id="IPR016187">
    <property type="entry name" value="CTDL_fold"/>
</dbReference>
<proteinExistence type="predicted"/>
<dbReference type="Gene3D" id="3.10.100.10">
    <property type="entry name" value="Mannose-Binding Protein A, subunit A"/>
    <property type="match status" value="1"/>
</dbReference>
<keyword evidence="1 5" id="KW-0732">Signal</keyword>
<evidence type="ECO:0000256" key="1">
    <source>
        <dbReference type="ARBA" id="ARBA00022729"/>
    </source>
</evidence>
<comment type="caution">
    <text evidence="6">The sequence shown here is derived from an EMBL/GenBank/DDBJ whole genome shotgun (WGS) entry which is preliminary data.</text>
</comment>
<sequence>MSRIQALLPAALLLTGCVAPGLKYIPMTSSSTGDSDSTTTTDGESSSTSGPIMTTTEDEGTGAASHSGTTSTGTEPDTSSTTMTTDDGNPVCGDGVVDGDEECDDGNDVAGDRCHACAKNRWIFATAALHNDPTWGGVEGADSLCRQYALQSGRADDSWKTFIAWMSDADHDVRDRLYPGRGRYVRTDGVVVVASVEQFFSGSIDAPINVDEHDNQDLFGAVVTGTKPDGTAAPGTHCENWTVEKLSDFSAHIGFVTETDERWTMEPDPQFNPVRCIGLNARFYCIEGE</sequence>
<evidence type="ECO:0000256" key="3">
    <source>
        <dbReference type="ARBA" id="ARBA00023157"/>
    </source>
</evidence>
<dbReference type="NCBIfam" id="TIGR02232">
    <property type="entry name" value="myxo_disulf_rpt"/>
    <property type="match status" value="1"/>
</dbReference>
<feature type="chain" id="PRO_5046154637" evidence="5">
    <location>
        <begin position="20"/>
        <end position="289"/>
    </location>
</feature>
<evidence type="ECO:0000313" key="6">
    <source>
        <dbReference type="EMBL" id="MDC0718333.1"/>
    </source>
</evidence>
<dbReference type="PROSITE" id="PS51257">
    <property type="entry name" value="PROKAR_LIPOPROTEIN"/>
    <property type="match status" value="1"/>
</dbReference>